<sequence length="333" mass="39311">MTELEKIKETISNHGYEYLDLIGKGGFSCVYLCYSRKYNQNFAIKKAIKHKCTEYEYNTLVSLSHSYIIKLYDSFEDDESQYFVLEYCQNGTIRQKGVLQFDQFVFYAKQILEAIAYCHSNQIAHRDIKPDNIFLDQYDHIKLADFGMAKQFENQKRSNEMCGSFKFFSPEMVEEQEICPFKADIWALGITFFYMMTGCYPFESTSIEEMKRLISYGEINFKNHSVDPRIQFMIKKMTEKNPKLRPSAKKLLSNPIFSQNKSLKTSFLFKQYHKYPLRPIIAQSNSFTFDINQQDSDNDKDQNISLSSIHSYKKVSFYRPNHRIDCHFLNPKP</sequence>
<dbReference type="PROSITE" id="PS50011">
    <property type="entry name" value="PROTEIN_KINASE_DOM"/>
    <property type="match status" value="1"/>
</dbReference>
<dbReference type="PANTHER" id="PTHR24362:SF309">
    <property type="entry name" value="PROTEIN KINASE DOMAIN-CONTAINING PROTEIN"/>
    <property type="match status" value="1"/>
</dbReference>
<comment type="similarity">
    <text evidence="4">Belongs to the protein kinase superfamily.</text>
</comment>
<dbReference type="SUPFAM" id="SSF56112">
    <property type="entry name" value="Protein kinase-like (PK-like)"/>
    <property type="match status" value="1"/>
</dbReference>
<dbReference type="EMBL" id="JAPFFF010000036">
    <property type="protein sequence ID" value="KAK8843110.1"/>
    <property type="molecule type" value="Genomic_DNA"/>
</dbReference>
<evidence type="ECO:0000256" key="4">
    <source>
        <dbReference type="RuleBase" id="RU000304"/>
    </source>
</evidence>
<feature type="domain" description="Protein kinase" evidence="5">
    <location>
        <begin position="16"/>
        <end position="257"/>
    </location>
</feature>
<comment type="caution">
    <text evidence="6">The sequence shown here is derived from an EMBL/GenBank/DDBJ whole genome shotgun (WGS) entry which is preliminary data.</text>
</comment>
<dbReference type="Gene3D" id="1.10.510.10">
    <property type="entry name" value="Transferase(Phosphotransferase) domain 1"/>
    <property type="match status" value="1"/>
</dbReference>
<dbReference type="PROSITE" id="PS00108">
    <property type="entry name" value="PROTEIN_KINASE_ST"/>
    <property type="match status" value="1"/>
</dbReference>
<keyword evidence="4" id="KW-0418">Kinase</keyword>
<evidence type="ECO:0000313" key="6">
    <source>
        <dbReference type="EMBL" id="KAK8843110.1"/>
    </source>
</evidence>
<proteinExistence type="inferred from homology"/>
<gene>
    <name evidence="6" type="ORF">M9Y10_025301</name>
</gene>
<keyword evidence="4" id="KW-0808">Transferase</keyword>
<keyword evidence="7" id="KW-1185">Reference proteome</keyword>
<dbReference type="Pfam" id="PF00069">
    <property type="entry name" value="Pkinase"/>
    <property type="match status" value="1"/>
</dbReference>
<reference evidence="6 7" key="1">
    <citation type="submission" date="2024-04" db="EMBL/GenBank/DDBJ databases">
        <title>Tritrichomonas musculus Genome.</title>
        <authorList>
            <person name="Alves-Ferreira E."/>
            <person name="Grigg M."/>
            <person name="Lorenzi H."/>
            <person name="Galac M."/>
        </authorList>
    </citation>
    <scope>NUCLEOTIDE SEQUENCE [LARGE SCALE GENOMIC DNA]</scope>
    <source>
        <strain evidence="6 7">EAF2021</strain>
    </source>
</reference>
<keyword evidence="4" id="KW-0723">Serine/threonine-protein kinase</keyword>
<dbReference type="InterPro" id="IPR017441">
    <property type="entry name" value="Protein_kinase_ATP_BS"/>
</dbReference>
<dbReference type="PROSITE" id="PS00107">
    <property type="entry name" value="PROTEIN_KINASE_ATP"/>
    <property type="match status" value="1"/>
</dbReference>
<accession>A0ABR2HA44</accession>
<dbReference type="InterPro" id="IPR000719">
    <property type="entry name" value="Prot_kinase_dom"/>
</dbReference>
<dbReference type="PANTHER" id="PTHR24362">
    <property type="entry name" value="SERINE/THREONINE-PROTEIN KINASE NEK"/>
    <property type="match status" value="1"/>
</dbReference>
<protein>
    <recommendedName>
        <fullName evidence="5">Protein kinase domain-containing protein</fullName>
    </recommendedName>
</protein>
<dbReference type="InterPro" id="IPR008271">
    <property type="entry name" value="Ser/Thr_kinase_AS"/>
</dbReference>
<evidence type="ECO:0000256" key="1">
    <source>
        <dbReference type="ARBA" id="ARBA00022741"/>
    </source>
</evidence>
<keyword evidence="2 3" id="KW-0067">ATP-binding</keyword>
<organism evidence="6 7">
    <name type="scientific">Tritrichomonas musculus</name>
    <dbReference type="NCBI Taxonomy" id="1915356"/>
    <lineage>
        <taxon>Eukaryota</taxon>
        <taxon>Metamonada</taxon>
        <taxon>Parabasalia</taxon>
        <taxon>Tritrichomonadida</taxon>
        <taxon>Tritrichomonadidae</taxon>
        <taxon>Tritrichomonas</taxon>
    </lineage>
</organism>
<evidence type="ECO:0000259" key="5">
    <source>
        <dbReference type="PROSITE" id="PS50011"/>
    </source>
</evidence>
<name>A0ABR2HA44_9EUKA</name>
<evidence type="ECO:0000256" key="2">
    <source>
        <dbReference type="ARBA" id="ARBA00022840"/>
    </source>
</evidence>
<dbReference type="SMART" id="SM00220">
    <property type="entry name" value="S_TKc"/>
    <property type="match status" value="1"/>
</dbReference>
<dbReference type="InterPro" id="IPR011009">
    <property type="entry name" value="Kinase-like_dom_sf"/>
</dbReference>
<evidence type="ECO:0000256" key="3">
    <source>
        <dbReference type="PROSITE-ProRule" id="PRU10141"/>
    </source>
</evidence>
<evidence type="ECO:0000313" key="7">
    <source>
        <dbReference type="Proteomes" id="UP001470230"/>
    </source>
</evidence>
<feature type="binding site" evidence="3">
    <location>
        <position position="46"/>
    </location>
    <ligand>
        <name>ATP</name>
        <dbReference type="ChEBI" id="CHEBI:30616"/>
    </ligand>
</feature>
<keyword evidence="1 3" id="KW-0547">Nucleotide-binding</keyword>
<dbReference type="Proteomes" id="UP001470230">
    <property type="component" value="Unassembled WGS sequence"/>
</dbReference>